<organism evidence="2 3">
    <name type="scientific">Ceratopteris richardii</name>
    <name type="common">Triangle waterfern</name>
    <dbReference type="NCBI Taxonomy" id="49495"/>
    <lineage>
        <taxon>Eukaryota</taxon>
        <taxon>Viridiplantae</taxon>
        <taxon>Streptophyta</taxon>
        <taxon>Embryophyta</taxon>
        <taxon>Tracheophyta</taxon>
        <taxon>Polypodiopsida</taxon>
        <taxon>Polypodiidae</taxon>
        <taxon>Polypodiales</taxon>
        <taxon>Pteridineae</taxon>
        <taxon>Pteridaceae</taxon>
        <taxon>Parkerioideae</taxon>
        <taxon>Ceratopteris</taxon>
    </lineage>
</organism>
<gene>
    <name evidence="2" type="ORF">KP509_14G079000</name>
</gene>
<sequence length="57" mass="6686">MISFELLRLLLEGLMQLVEATLATVSHRRLSFNWHGLDRVLLHQHRIFNFSRSTPPS</sequence>
<dbReference type="EMBL" id="CM035419">
    <property type="protein sequence ID" value="KAH7416176.1"/>
    <property type="molecule type" value="Genomic_DNA"/>
</dbReference>
<proteinExistence type="predicted"/>
<dbReference type="AlphaFoldDB" id="A0A8T2T9I2"/>
<keyword evidence="1" id="KW-0732">Signal</keyword>
<reference evidence="2" key="1">
    <citation type="submission" date="2021-08" db="EMBL/GenBank/DDBJ databases">
        <title>WGS assembly of Ceratopteris richardii.</title>
        <authorList>
            <person name="Marchant D.B."/>
            <person name="Chen G."/>
            <person name="Jenkins J."/>
            <person name="Shu S."/>
            <person name="Leebens-Mack J."/>
            <person name="Grimwood J."/>
            <person name="Schmutz J."/>
            <person name="Soltis P."/>
            <person name="Soltis D."/>
            <person name="Chen Z.-H."/>
        </authorList>
    </citation>
    <scope>NUCLEOTIDE SEQUENCE</scope>
    <source>
        <strain evidence="2">Whitten #5841</strain>
        <tissue evidence="2">Leaf</tissue>
    </source>
</reference>
<evidence type="ECO:0000256" key="1">
    <source>
        <dbReference type="SAM" id="SignalP"/>
    </source>
</evidence>
<dbReference type="Proteomes" id="UP000825935">
    <property type="component" value="Chromosome 14"/>
</dbReference>
<feature type="signal peptide" evidence="1">
    <location>
        <begin position="1"/>
        <end position="20"/>
    </location>
</feature>
<comment type="caution">
    <text evidence="2">The sequence shown here is derived from an EMBL/GenBank/DDBJ whole genome shotgun (WGS) entry which is preliminary data.</text>
</comment>
<name>A0A8T2T9I2_CERRI</name>
<accession>A0A8T2T9I2</accession>
<evidence type="ECO:0008006" key="4">
    <source>
        <dbReference type="Google" id="ProtNLM"/>
    </source>
</evidence>
<evidence type="ECO:0000313" key="2">
    <source>
        <dbReference type="EMBL" id="KAH7416176.1"/>
    </source>
</evidence>
<protein>
    <recommendedName>
        <fullName evidence="4">Secreted protein</fullName>
    </recommendedName>
</protein>
<keyword evidence="3" id="KW-1185">Reference proteome</keyword>
<evidence type="ECO:0000313" key="3">
    <source>
        <dbReference type="Proteomes" id="UP000825935"/>
    </source>
</evidence>
<feature type="chain" id="PRO_5035895870" description="Secreted protein" evidence="1">
    <location>
        <begin position="21"/>
        <end position="57"/>
    </location>
</feature>